<dbReference type="CDD" id="cd24146">
    <property type="entry name" value="nat-AmDH_N_like"/>
    <property type="match status" value="1"/>
</dbReference>
<proteinExistence type="predicted"/>
<keyword evidence="1" id="KW-0521">NADP</keyword>
<dbReference type="Pfam" id="PF19328">
    <property type="entry name" value="DAP_DH_C"/>
    <property type="match status" value="1"/>
</dbReference>
<evidence type="ECO:0000259" key="4">
    <source>
        <dbReference type="Pfam" id="PF19328"/>
    </source>
</evidence>
<name>A0ABS8HQY0_9FIRM</name>
<evidence type="ECO:0000259" key="3">
    <source>
        <dbReference type="Pfam" id="PF01113"/>
    </source>
</evidence>
<dbReference type="RefSeq" id="WP_229534832.1">
    <property type="nucleotide sequence ID" value="NZ_JAJHJB010000010.1"/>
</dbReference>
<evidence type="ECO:0000256" key="2">
    <source>
        <dbReference type="ARBA" id="ARBA00023002"/>
    </source>
</evidence>
<comment type="caution">
    <text evidence="5">The sequence shown here is derived from an EMBL/GenBank/DDBJ whole genome shotgun (WGS) entry which is preliminary data.</text>
</comment>
<evidence type="ECO:0000256" key="1">
    <source>
        <dbReference type="ARBA" id="ARBA00022857"/>
    </source>
</evidence>
<dbReference type="SUPFAM" id="SSF51735">
    <property type="entry name" value="NAD(P)-binding Rossmann-fold domains"/>
    <property type="match status" value="1"/>
</dbReference>
<evidence type="ECO:0000313" key="6">
    <source>
        <dbReference type="Proteomes" id="UP001165492"/>
    </source>
</evidence>
<dbReference type="NCBIfam" id="NF040740">
    <property type="entry name" value="ornith_Ord"/>
    <property type="match status" value="1"/>
</dbReference>
<keyword evidence="2" id="KW-0560">Oxidoreductase</keyword>
<dbReference type="Pfam" id="PF01113">
    <property type="entry name" value="DapB_N"/>
    <property type="match status" value="1"/>
</dbReference>
<reference evidence="5" key="1">
    <citation type="submission" date="2021-11" db="EMBL/GenBank/DDBJ databases">
        <title>Description of a new species Pelosinus isolated from the bottom sediments of Lake Baikal.</title>
        <authorList>
            <person name="Zakharyuk A."/>
        </authorList>
    </citation>
    <scope>NUCLEOTIDE SEQUENCE</scope>
    <source>
        <strain evidence="5">Bkl1</strain>
    </source>
</reference>
<protein>
    <submittedName>
        <fullName evidence="5">NAD(P)-binding domain-containing protein</fullName>
    </submittedName>
</protein>
<dbReference type="InterPro" id="IPR000846">
    <property type="entry name" value="DapB_N"/>
</dbReference>
<feature type="domain" description="Dihydrodipicolinate reductase N-terminal" evidence="3">
    <location>
        <begin position="4"/>
        <end position="102"/>
    </location>
</feature>
<organism evidence="5 6">
    <name type="scientific">Pelosinus baikalensis</name>
    <dbReference type="NCBI Taxonomy" id="2892015"/>
    <lineage>
        <taxon>Bacteria</taxon>
        <taxon>Bacillati</taxon>
        <taxon>Bacillota</taxon>
        <taxon>Negativicutes</taxon>
        <taxon>Selenomonadales</taxon>
        <taxon>Sporomusaceae</taxon>
        <taxon>Pelosinus</taxon>
    </lineage>
</organism>
<sequence length="347" mass="37424">METVKVILWGLGAMGSGMVRDIVQNKKGIEIVGAIGQNPQKIGKDLGDVLGLEKKLGVIISKSPGEVLNNTKADVVLLSTQSLTKEVFPEIKLIVESGKNVITIAEEMSAPQVETPDLAKEMDALAKKHNVTILGTGVNPGFVLDTLILTLTGACQVVNKIWAARINDLSPFGPTVMKSQGVGTTLEEFNKGVENGTIVGHIGFQQSIYLIANSLGWKLDKVVESREPIITKVYRETPHVQVQPGMVAGCRHIARGFYNDQEIITLEHPQQIHPELEGIKTGDYITIEGTPTIKFADEQEIPGGIGTMATAVNMIPQVINARAGLLTMPELPVITALMGDVRKLVTR</sequence>
<dbReference type="InterPro" id="IPR036291">
    <property type="entry name" value="NAD(P)-bd_dom_sf"/>
</dbReference>
<keyword evidence="6" id="KW-1185">Reference proteome</keyword>
<feature type="domain" description="2,4-diaminopentanoate dehydrogenase C-terminal" evidence="4">
    <location>
        <begin position="142"/>
        <end position="346"/>
    </location>
</feature>
<gene>
    <name evidence="5" type="ORF">LMF89_09455</name>
</gene>
<dbReference type="EMBL" id="JAJHJB010000010">
    <property type="protein sequence ID" value="MCC5465586.1"/>
    <property type="molecule type" value="Genomic_DNA"/>
</dbReference>
<dbReference type="InterPro" id="IPR045760">
    <property type="entry name" value="DAP_DH_C"/>
</dbReference>
<evidence type="ECO:0000313" key="5">
    <source>
        <dbReference type="EMBL" id="MCC5465586.1"/>
    </source>
</evidence>
<accession>A0ABS8HQY0</accession>
<dbReference type="Proteomes" id="UP001165492">
    <property type="component" value="Unassembled WGS sequence"/>
</dbReference>
<dbReference type="Gene3D" id="3.40.50.720">
    <property type="entry name" value="NAD(P)-binding Rossmann-like Domain"/>
    <property type="match status" value="1"/>
</dbReference>